<keyword evidence="7" id="KW-1185">Reference proteome</keyword>
<reference evidence="6 7" key="1">
    <citation type="submission" date="2020-05" db="EMBL/GenBank/DDBJ databases">
        <title>Aquincola sp. isolate from soil.</title>
        <authorList>
            <person name="Han J."/>
            <person name="Kim D.-U."/>
        </authorList>
    </citation>
    <scope>NUCLEOTIDE SEQUENCE [LARGE SCALE GENOMIC DNA]</scope>
    <source>
        <strain evidence="6 7">S2</strain>
    </source>
</reference>
<keyword evidence="1" id="KW-0808">Transferase</keyword>
<dbReference type="Proteomes" id="UP000737171">
    <property type="component" value="Unassembled WGS sequence"/>
</dbReference>
<evidence type="ECO:0000313" key="7">
    <source>
        <dbReference type="Proteomes" id="UP000737171"/>
    </source>
</evidence>
<comment type="caution">
    <text evidence="6">The sequence shown here is derived from an EMBL/GenBank/DDBJ whole genome shotgun (WGS) entry which is preliminary data.</text>
</comment>
<dbReference type="SUPFAM" id="SSF52402">
    <property type="entry name" value="Adenine nucleotide alpha hydrolases-like"/>
    <property type="match status" value="1"/>
</dbReference>
<evidence type="ECO:0000256" key="2">
    <source>
        <dbReference type="ARBA" id="ARBA00022741"/>
    </source>
</evidence>
<dbReference type="PANTHER" id="PTHR43289:SF34">
    <property type="entry name" value="SERINE_THREONINE-PROTEIN KINASE YBDM-RELATED"/>
    <property type="match status" value="1"/>
</dbReference>
<dbReference type="InterPro" id="IPR008271">
    <property type="entry name" value="Ser/Thr_kinase_AS"/>
</dbReference>
<dbReference type="Pfam" id="PF00069">
    <property type="entry name" value="Pkinase"/>
    <property type="match status" value="1"/>
</dbReference>
<proteinExistence type="predicted"/>
<keyword evidence="2" id="KW-0547">Nucleotide-binding</keyword>
<name>A0ABX2EGA2_9BURK</name>
<dbReference type="SUPFAM" id="SSF56112">
    <property type="entry name" value="Protein kinase-like (PK-like)"/>
    <property type="match status" value="1"/>
</dbReference>
<dbReference type="PANTHER" id="PTHR43289">
    <property type="entry name" value="MITOGEN-ACTIVATED PROTEIN KINASE KINASE KINASE 20-RELATED"/>
    <property type="match status" value="1"/>
</dbReference>
<keyword evidence="3 6" id="KW-0418">Kinase</keyword>
<dbReference type="EMBL" id="JABRWJ010000003">
    <property type="protein sequence ID" value="NRF67632.1"/>
    <property type="molecule type" value="Genomic_DNA"/>
</dbReference>
<dbReference type="PROSITE" id="PS50011">
    <property type="entry name" value="PROTEIN_KINASE_DOM"/>
    <property type="match status" value="1"/>
</dbReference>
<dbReference type="InterPro" id="IPR011009">
    <property type="entry name" value="Kinase-like_dom_sf"/>
</dbReference>
<evidence type="ECO:0000313" key="6">
    <source>
        <dbReference type="EMBL" id="NRF67632.1"/>
    </source>
</evidence>
<accession>A0ABX2EGA2</accession>
<evidence type="ECO:0000259" key="5">
    <source>
        <dbReference type="PROSITE" id="PS50011"/>
    </source>
</evidence>
<dbReference type="InterPro" id="IPR014729">
    <property type="entry name" value="Rossmann-like_a/b/a_fold"/>
</dbReference>
<organism evidence="6 7">
    <name type="scientific">Pseudaquabacterium terrae</name>
    <dbReference type="NCBI Taxonomy" id="2732868"/>
    <lineage>
        <taxon>Bacteria</taxon>
        <taxon>Pseudomonadati</taxon>
        <taxon>Pseudomonadota</taxon>
        <taxon>Betaproteobacteria</taxon>
        <taxon>Burkholderiales</taxon>
        <taxon>Sphaerotilaceae</taxon>
        <taxon>Pseudaquabacterium</taxon>
    </lineage>
</organism>
<protein>
    <submittedName>
        <fullName evidence="6">Protein kinase</fullName>
    </submittedName>
</protein>
<dbReference type="CDD" id="cd00293">
    <property type="entry name" value="USP-like"/>
    <property type="match status" value="1"/>
</dbReference>
<keyword evidence="4" id="KW-0067">ATP-binding</keyword>
<evidence type="ECO:0000256" key="1">
    <source>
        <dbReference type="ARBA" id="ARBA00022679"/>
    </source>
</evidence>
<evidence type="ECO:0000256" key="4">
    <source>
        <dbReference type="ARBA" id="ARBA00022840"/>
    </source>
</evidence>
<gene>
    <name evidence="6" type="ORF">HLB44_11610</name>
</gene>
<sequence>MAVIHRLVGPHGPLPLVIKIPRLGIGESATNVISFEVERLVLGVLSGPHVPRLICTGDVETCPYLVMEYLDGPSLEDWIARTPLPPQEVARLGAAVALALYELHQQDVVHLDLKPANVMYRADGSAVLIDLGLAHHSRFPDLLAEEFRFPVGNRPYMSPEQILGVRCDPRSDIFALGVMLYELTTGRLPFGMPTTTSALRQRLYRDPTPPRALLRETPPWLQEIVLRCLEVEAAQRYASAAQVAFDLSNHDQVAITERGERLQRAGWRRRLRRWLWATGFEPGPCPPASVQVNVAPIVVVAIATWLTNEALFEALRDAVRRLIAAQNQCRIACVTVTPPEPALGAERPENSATGLHIKHLVQLRHWAKPLQLPEERVTFHVIESGNPAAALIEYARANKVDQILVGAPARGLVRLRGGVAAQVFSEAPCSVTVVRVRPADESPVE</sequence>
<dbReference type="Gene3D" id="3.40.50.620">
    <property type="entry name" value="HUPs"/>
    <property type="match status" value="1"/>
</dbReference>
<dbReference type="GO" id="GO:0016301">
    <property type="term" value="F:kinase activity"/>
    <property type="evidence" value="ECO:0007669"/>
    <property type="project" value="UniProtKB-KW"/>
</dbReference>
<dbReference type="Pfam" id="PF00582">
    <property type="entry name" value="Usp"/>
    <property type="match status" value="1"/>
</dbReference>
<dbReference type="InterPro" id="IPR000719">
    <property type="entry name" value="Prot_kinase_dom"/>
</dbReference>
<dbReference type="Gene3D" id="1.10.510.10">
    <property type="entry name" value="Transferase(Phosphotransferase) domain 1"/>
    <property type="match status" value="1"/>
</dbReference>
<dbReference type="InterPro" id="IPR006016">
    <property type="entry name" value="UspA"/>
</dbReference>
<dbReference type="SMART" id="SM00220">
    <property type="entry name" value="S_TKc"/>
    <property type="match status" value="1"/>
</dbReference>
<dbReference type="CDD" id="cd14014">
    <property type="entry name" value="STKc_PknB_like"/>
    <property type="match status" value="1"/>
</dbReference>
<evidence type="ECO:0000256" key="3">
    <source>
        <dbReference type="ARBA" id="ARBA00022777"/>
    </source>
</evidence>
<feature type="domain" description="Protein kinase" evidence="5">
    <location>
        <begin position="1"/>
        <end position="253"/>
    </location>
</feature>
<dbReference type="PROSITE" id="PS00108">
    <property type="entry name" value="PROTEIN_KINASE_ST"/>
    <property type="match status" value="1"/>
</dbReference>